<dbReference type="AlphaFoldDB" id="A0A1S3CUF2"/>
<sequence length="213" mass="23225">MPNKTVTFGGVFHNKSATLPNPKSHKNTPDVLETKNEKSNMIKKGFNCVGTLRNSFKMVSTNGSTLISIRLVRSKLRKREDSNLSPESGAPTTNHNNNIIQPDVVVSASTTPVEPPPFLWLYSSKNNLAPPTSTTTSSQYTLYNNDQEVLVHSASCEDTRKACNGSSGGGGGGNGLKKNLGGKWKKLVKKKSPQEAYTIPAELKDQLKQIYVY</sequence>
<dbReference type="GeneID" id="103505491"/>
<gene>
    <name evidence="3" type="primary">LOC103505491</name>
</gene>
<evidence type="ECO:0000256" key="1">
    <source>
        <dbReference type="SAM" id="MobiDB-lite"/>
    </source>
</evidence>
<dbReference type="KEGG" id="dci:103505491"/>
<name>A0A1S3CUF2_DIACI</name>
<accession>A0A1S3CUF2</accession>
<proteinExistence type="predicted"/>
<dbReference type="RefSeq" id="XP_008468045.1">
    <property type="nucleotide sequence ID" value="XM_008469823.3"/>
</dbReference>
<feature type="compositionally biased region" description="Polar residues" evidence="1">
    <location>
        <begin position="83"/>
        <end position="99"/>
    </location>
</feature>
<dbReference type="Proteomes" id="UP000079169">
    <property type="component" value="Unplaced"/>
</dbReference>
<organism evidence="2 3">
    <name type="scientific">Diaphorina citri</name>
    <name type="common">Asian citrus psyllid</name>
    <dbReference type="NCBI Taxonomy" id="121845"/>
    <lineage>
        <taxon>Eukaryota</taxon>
        <taxon>Metazoa</taxon>
        <taxon>Ecdysozoa</taxon>
        <taxon>Arthropoda</taxon>
        <taxon>Hexapoda</taxon>
        <taxon>Insecta</taxon>
        <taxon>Pterygota</taxon>
        <taxon>Neoptera</taxon>
        <taxon>Paraneoptera</taxon>
        <taxon>Hemiptera</taxon>
        <taxon>Sternorrhyncha</taxon>
        <taxon>Psylloidea</taxon>
        <taxon>Psyllidae</taxon>
        <taxon>Diaphorininae</taxon>
        <taxon>Diaphorina</taxon>
    </lineage>
</organism>
<feature type="region of interest" description="Disordered" evidence="1">
    <location>
        <begin position="1"/>
        <end position="30"/>
    </location>
</feature>
<reference evidence="3" key="1">
    <citation type="submission" date="2025-08" db="UniProtKB">
        <authorList>
            <consortium name="RefSeq"/>
        </authorList>
    </citation>
    <scope>IDENTIFICATION</scope>
</reference>
<feature type="region of interest" description="Disordered" evidence="1">
    <location>
        <begin position="77"/>
        <end position="99"/>
    </location>
</feature>
<evidence type="ECO:0000313" key="3">
    <source>
        <dbReference type="RefSeq" id="XP_008468045.1"/>
    </source>
</evidence>
<evidence type="ECO:0000313" key="2">
    <source>
        <dbReference type="Proteomes" id="UP000079169"/>
    </source>
</evidence>
<dbReference type="PaxDb" id="121845-A0A1S3CUF2"/>
<protein>
    <submittedName>
        <fullName evidence="3">Uncharacterized protein LOC103505491 isoform X1</fullName>
    </submittedName>
</protein>
<keyword evidence="2" id="KW-1185">Reference proteome</keyword>